<evidence type="ECO:0000313" key="2">
    <source>
        <dbReference type="EMBL" id="TMS39079.1"/>
    </source>
</evidence>
<keyword evidence="1" id="KW-1133">Transmembrane helix</keyword>
<keyword evidence="1" id="KW-0472">Membrane</keyword>
<keyword evidence="1" id="KW-0812">Transmembrane</keyword>
<keyword evidence="3" id="KW-1185">Reference proteome</keyword>
<comment type="caution">
    <text evidence="2">The sequence shown here is derived from an EMBL/GenBank/DDBJ whole genome shotgun (WGS) entry which is preliminary data.</text>
</comment>
<accession>A0A4U8V1B9</accession>
<reference evidence="2 3" key="2">
    <citation type="journal article" date="2019" name="G3 (Bethesda)">
        <title>Hybrid Assembly of the Genome of the Entomopathogenic Nematode Steinernema carpocapsae Identifies the X-Chromosome.</title>
        <authorList>
            <person name="Serra L."/>
            <person name="Macchietto M."/>
            <person name="Macias-Munoz A."/>
            <person name="McGill C.J."/>
            <person name="Rodriguez I.M."/>
            <person name="Rodriguez B."/>
            <person name="Murad R."/>
            <person name="Mortazavi A."/>
        </authorList>
    </citation>
    <scope>NUCLEOTIDE SEQUENCE [LARGE SCALE GENOMIC DNA]</scope>
    <source>
        <strain evidence="2 3">ALL</strain>
    </source>
</reference>
<sequence length="103" mass="11883">MSEVQLLHSTPFWLFLVFLLAFWTVLLSRRSDSSFLKLTILKFPRWPVWVQRTFLANAEREGTTQRAIQSGALSHLWQLAVLGVNKCEIAMKVHMLLAPFSIP</sequence>
<dbReference type="Proteomes" id="UP000298663">
    <property type="component" value="Chromosome X"/>
</dbReference>
<evidence type="ECO:0000313" key="3">
    <source>
        <dbReference type="Proteomes" id="UP000298663"/>
    </source>
</evidence>
<evidence type="ECO:0000256" key="1">
    <source>
        <dbReference type="SAM" id="Phobius"/>
    </source>
</evidence>
<gene>
    <name evidence="2" type="ORF">L596_005660</name>
</gene>
<organism evidence="2 3">
    <name type="scientific">Steinernema carpocapsae</name>
    <name type="common">Entomopathogenic nematode</name>
    <dbReference type="NCBI Taxonomy" id="34508"/>
    <lineage>
        <taxon>Eukaryota</taxon>
        <taxon>Metazoa</taxon>
        <taxon>Ecdysozoa</taxon>
        <taxon>Nematoda</taxon>
        <taxon>Chromadorea</taxon>
        <taxon>Rhabditida</taxon>
        <taxon>Tylenchina</taxon>
        <taxon>Panagrolaimomorpha</taxon>
        <taxon>Strongyloidoidea</taxon>
        <taxon>Steinernematidae</taxon>
        <taxon>Steinernema</taxon>
    </lineage>
</organism>
<proteinExistence type="predicted"/>
<dbReference type="AlphaFoldDB" id="A0A4U8V1B9"/>
<reference evidence="2 3" key="1">
    <citation type="journal article" date="2015" name="Genome Biol.">
        <title>Comparative genomics of Steinernema reveals deeply conserved gene regulatory networks.</title>
        <authorList>
            <person name="Dillman A.R."/>
            <person name="Macchietto M."/>
            <person name="Porter C.F."/>
            <person name="Rogers A."/>
            <person name="Williams B."/>
            <person name="Antoshechkin I."/>
            <person name="Lee M.M."/>
            <person name="Goodwin Z."/>
            <person name="Lu X."/>
            <person name="Lewis E.E."/>
            <person name="Goodrich-Blair H."/>
            <person name="Stock S.P."/>
            <person name="Adams B.J."/>
            <person name="Sternberg P.W."/>
            <person name="Mortazavi A."/>
        </authorList>
    </citation>
    <scope>NUCLEOTIDE SEQUENCE [LARGE SCALE GENOMIC DNA]</scope>
    <source>
        <strain evidence="2 3">ALL</strain>
    </source>
</reference>
<protein>
    <submittedName>
        <fullName evidence="2">Uncharacterized protein</fullName>
    </submittedName>
</protein>
<name>A0A4U8V1B9_STECR</name>
<dbReference type="EMBL" id="AZBU02000001">
    <property type="protein sequence ID" value="TMS39079.1"/>
    <property type="molecule type" value="Genomic_DNA"/>
</dbReference>
<feature type="transmembrane region" description="Helical" evidence="1">
    <location>
        <begin position="12"/>
        <end position="28"/>
    </location>
</feature>
<dbReference type="EMBL" id="CM016762">
    <property type="protein sequence ID" value="TMS39079.1"/>
    <property type="molecule type" value="Genomic_DNA"/>
</dbReference>